<evidence type="ECO:0000259" key="10">
    <source>
        <dbReference type="PROSITE" id="PS50263"/>
    </source>
</evidence>
<proteinExistence type="inferred from homology"/>
<protein>
    <recommendedName>
        <fullName evidence="8">Apolipoprotein N-acyltransferase</fullName>
        <shortName evidence="8">ALP N-acyltransferase</shortName>
        <ecNumber evidence="8">2.3.1.269</ecNumber>
    </recommendedName>
</protein>
<feature type="domain" description="CN hydrolase" evidence="10">
    <location>
        <begin position="237"/>
        <end position="480"/>
    </location>
</feature>
<feature type="transmembrane region" description="Helical" evidence="8">
    <location>
        <begin position="100"/>
        <end position="120"/>
    </location>
</feature>
<feature type="transmembrane region" description="Helical" evidence="8">
    <location>
        <begin position="172"/>
        <end position="201"/>
    </location>
</feature>
<evidence type="ECO:0000256" key="8">
    <source>
        <dbReference type="HAMAP-Rule" id="MF_01148"/>
    </source>
</evidence>
<dbReference type="PANTHER" id="PTHR38686">
    <property type="entry name" value="APOLIPOPROTEIN N-ACYLTRANSFERASE"/>
    <property type="match status" value="1"/>
</dbReference>
<feature type="region of interest" description="Disordered" evidence="9">
    <location>
        <begin position="518"/>
        <end position="561"/>
    </location>
</feature>
<dbReference type="GO" id="GO:0016746">
    <property type="term" value="F:acyltransferase activity"/>
    <property type="evidence" value="ECO:0007669"/>
    <property type="project" value="UniProtKB-KW"/>
</dbReference>
<keyword evidence="6 8" id="KW-0472">Membrane</keyword>
<comment type="pathway">
    <text evidence="8">Protein modification; lipoprotein biosynthesis (N-acyl transfer).</text>
</comment>
<dbReference type="PROSITE" id="PS50263">
    <property type="entry name" value="CN_HYDROLASE"/>
    <property type="match status" value="1"/>
</dbReference>
<evidence type="ECO:0000256" key="6">
    <source>
        <dbReference type="ARBA" id="ARBA00023136"/>
    </source>
</evidence>
<feature type="compositionally biased region" description="Low complexity" evidence="9">
    <location>
        <begin position="522"/>
        <end position="536"/>
    </location>
</feature>
<dbReference type="SUPFAM" id="SSF56317">
    <property type="entry name" value="Carbon-nitrogen hydrolase"/>
    <property type="match status" value="1"/>
</dbReference>
<comment type="subcellular location">
    <subcellularLocation>
        <location evidence="1 8">Cell membrane</location>
        <topology evidence="1 8">Multi-pass membrane protein</topology>
    </subcellularLocation>
</comment>
<sequence>MSRRLALARPAHGAAPTAPDRDSRAHRYRARVAALAAGALPVLAFPAPGQAWLAWVALVPGLLLMQRAPGAREAAVRGWWFGAGFILTGMYWLLPSVGPALPLLAVVFGVLQAGFGYAAHRLLHPPLTARRALLALAVLPAVWLTTEYARSWHALGGPWALLGATQWQHPTFLALASAGGIWLVSAAVVAVNTGVLIALTAARWQPRALAALATVLVLAAGPALFALRAAPARAGEATVALVQPGIVEDPQARFEASAAATAALGGRPVDLVVWGESSTTADLDHDPAALDRLRRLSALTGAEVLAGEDARKADGRISKDAVLVSPDGIVDRYRKIRLVPFGEYIPLRPALGWIAGVSRAAGENRAPGTAFHLLPSTDRTGAPLPVGALVCFESAFPDMARAAANDGARVLVYQSSTSTFQRTWAPEQHVSLAAIRAAETGRPAVQASLTGVSAAFDAQGRELARLGTGSTGTLTVRLPLTAATTATWYDRVGDVVPAAALLVTAVAAVAGGAARRRRRAAGAEPGTEAGAEPGTEAGPGAGTEAGPGAGPGAGQPSGPAA</sequence>
<evidence type="ECO:0000256" key="5">
    <source>
        <dbReference type="ARBA" id="ARBA00022989"/>
    </source>
</evidence>
<feature type="transmembrane region" description="Helical" evidence="8">
    <location>
        <begin position="132"/>
        <end position="152"/>
    </location>
</feature>
<dbReference type="EC" id="2.3.1.269" evidence="8"/>
<dbReference type="Pfam" id="PF00795">
    <property type="entry name" value="CN_hydrolase"/>
    <property type="match status" value="1"/>
</dbReference>
<comment type="similarity">
    <text evidence="8">Belongs to the CN hydrolase family. Apolipoprotein N-acyltransferase subfamily.</text>
</comment>
<dbReference type="InterPro" id="IPR036526">
    <property type="entry name" value="C-N_Hydrolase_sf"/>
</dbReference>
<keyword evidence="3 8" id="KW-0808">Transferase</keyword>
<keyword evidence="7 8" id="KW-0012">Acyltransferase</keyword>
<evidence type="ECO:0000313" key="11">
    <source>
        <dbReference type="EMBL" id="MFC5883737.1"/>
    </source>
</evidence>
<dbReference type="Gene3D" id="3.60.110.10">
    <property type="entry name" value="Carbon-nitrogen hydrolase"/>
    <property type="match status" value="1"/>
</dbReference>
<dbReference type="Pfam" id="PF20154">
    <property type="entry name" value="LNT_N"/>
    <property type="match status" value="1"/>
</dbReference>
<evidence type="ECO:0000256" key="9">
    <source>
        <dbReference type="SAM" id="MobiDB-lite"/>
    </source>
</evidence>
<dbReference type="CDD" id="cd07571">
    <property type="entry name" value="ALP_N-acyl_transferase"/>
    <property type="match status" value="1"/>
</dbReference>
<evidence type="ECO:0000256" key="1">
    <source>
        <dbReference type="ARBA" id="ARBA00004651"/>
    </source>
</evidence>
<evidence type="ECO:0000256" key="7">
    <source>
        <dbReference type="ARBA" id="ARBA00023315"/>
    </source>
</evidence>
<dbReference type="EMBL" id="JBHSOD010000001">
    <property type="protein sequence ID" value="MFC5883737.1"/>
    <property type="molecule type" value="Genomic_DNA"/>
</dbReference>
<comment type="function">
    <text evidence="8">Catalyzes the phospholipid dependent N-acylation of the N-terminal cysteine of apolipoprotein, the last step in lipoprotein maturation.</text>
</comment>
<dbReference type="RefSeq" id="WP_313766525.1">
    <property type="nucleotide sequence ID" value="NZ_BAAAVH010000072.1"/>
</dbReference>
<dbReference type="Proteomes" id="UP001596067">
    <property type="component" value="Unassembled WGS sequence"/>
</dbReference>
<keyword evidence="4 8" id="KW-0812">Transmembrane</keyword>
<evidence type="ECO:0000256" key="3">
    <source>
        <dbReference type="ARBA" id="ARBA00022679"/>
    </source>
</evidence>
<feature type="compositionally biased region" description="Gly residues" evidence="9">
    <location>
        <begin position="537"/>
        <end position="555"/>
    </location>
</feature>
<accession>A0ABW1EQ36</accession>
<evidence type="ECO:0000256" key="2">
    <source>
        <dbReference type="ARBA" id="ARBA00022475"/>
    </source>
</evidence>
<comment type="caution">
    <text evidence="8">Lacks conserved residue(s) required for the propagation of feature annotation.</text>
</comment>
<evidence type="ECO:0000256" key="4">
    <source>
        <dbReference type="ARBA" id="ARBA00022692"/>
    </source>
</evidence>
<feature type="transmembrane region" description="Helical" evidence="8">
    <location>
        <begin position="208"/>
        <end position="227"/>
    </location>
</feature>
<dbReference type="InterPro" id="IPR045378">
    <property type="entry name" value="LNT_N"/>
</dbReference>
<keyword evidence="5 8" id="KW-1133">Transmembrane helix</keyword>
<dbReference type="HAMAP" id="MF_01148">
    <property type="entry name" value="Lnt"/>
    <property type="match status" value="1"/>
</dbReference>
<reference evidence="12" key="1">
    <citation type="journal article" date="2019" name="Int. J. Syst. Evol. Microbiol.">
        <title>The Global Catalogue of Microorganisms (GCM) 10K type strain sequencing project: providing services to taxonomists for standard genome sequencing and annotation.</title>
        <authorList>
            <consortium name="The Broad Institute Genomics Platform"/>
            <consortium name="The Broad Institute Genome Sequencing Center for Infectious Disease"/>
            <person name="Wu L."/>
            <person name="Ma J."/>
        </authorList>
    </citation>
    <scope>NUCLEOTIDE SEQUENCE [LARGE SCALE GENOMIC DNA]</scope>
    <source>
        <strain evidence="12">CGMCC 4.1469</strain>
    </source>
</reference>
<comment type="catalytic activity">
    <reaction evidence="8">
        <text>N-terminal S-1,2-diacyl-sn-glyceryl-L-cysteinyl-[lipoprotein] + a glycerophospholipid = N-acyl-S-1,2-diacyl-sn-glyceryl-L-cysteinyl-[lipoprotein] + a 2-acyl-sn-glycero-3-phospholipid + H(+)</text>
        <dbReference type="Rhea" id="RHEA:48228"/>
        <dbReference type="Rhea" id="RHEA-COMP:14681"/>
        <dbReference type="Rhea" id="RHEA-COMP:14684"/>
        <dbReference type="ChEBI" id="CHEBI:15378"/>
        <dbReference type="ChEBI" id="CHEBI:136912"/>
        <dbReference type="ChEBI" id="CHEBI:140656"/>
        <dbReference type="ChEBI" id="CHEBI:140657"/>
        <dbReference type="ChEBI" id="CHEBI:140660"/>
        <dbReference type="EC" id="2.3.1.269"/>
    </reaction>
</comment>
<comment type="caution">
    <text evidence="11">The sequence shown here is derived from an EMBL/GenBank/DDBJ whole genome shotgun (WGS) entry which is preliminary data.</text>
</comment>
<evidence type="ECO:0000313" key="12">
    <source>
        <dbReference type="Proteomes" id="UP001596067"/>
    </source>
</evidence>
<keyword evidence="12" id="KW-1185">Reference proteome</keyword>
<dbReference type="PANTHER" id="PTHR38686:SF1">
    <property type="entry name" value="APOLIPOPROTEIN N-ACYLTRANSFERASE"/>
    <property type="match status" value="1"/>
</dbReference>
<dbReference type="NCBIfam" id="TIGR00546">
    <property type="entry name" value="lnt"/>
    <property type="match status" value="1"/>
</dbReference>
<name>A0ABW1EQ36_9ACTN</name>
<organism evidence="11 12">
    <name type="scientific">Kitasatospora aburaviensis</name>
    <dbReference type="NCBI Taxonomy" id="67265"/>
    <lineage>
        <taxon>Bacteria</taxon>
        <taxon>Bacillati</taxon>
        <taxon>Actinomycetota</taxon>
        <taxon>Actinomycetes</taxon>
        <taxon>Kitasatosporales</taxon>
        <taxon>Streptomycetaceae</taxon>
        <taxon>Kitasatospora</taxon>
    </lineage>
</organism>
<keyword evidence="2 8" id="KW-1003">Cell membrane</keyword>
<feature type="transmembrane region" description="Helical" evidence="8">
    <location>
        <begin position="28"/>
        <end position="45"/>
    </location>
</feature>
<dbReference type="InterPro" id="IPR003010">
    <property type="entry name" value="C-N_Hydrolase"/>
</dbReference>
<feature type="region of interest" description="Disordered" evidence="9">
    <location>
        <begin position="1"/>
        <end position="24"/>
    </location>
</feature>
<dbReference type="InterPro" id="IPR004563">
    <property type="entry name" value="Apolipo_AcylTrfase"/>
</dbReference>
<gene>
    <name evidence="8 11" type="primary">lnt</name>
    <name evidence="11" type="ORF">ACFP0N_01915</name>
</gene>